<dbReference type="Gene3D" id="3.40.50.150">
    <property type="entry name" value="Vaccinia Virus protein VP39"/>
    <property type="match status" value="1"/>
</dbReference>
<dbReference type="InterPro" id="IPR013216">
    <property type="entry name" value="Methyltransf_11"/>
</dbReference>
<gene>
    <name evidence="2" type="ORF">TH6_04965</name>
</gene>
<dbReference type="SUPFAM" id="SSF53335">
    <property type="entry name" value="S-adenosyl-L-methionine-dependent methyltransferases"/>
    <property type="match status" value="1"/>
</dbReference>
<dbReference type="PANTHER" id="PTHR43591:SF24">
    <property type="entry name" value="2-METHOXY-6-POLYPRENYL-1,4-BENZOQUINOL METHYLASE, MITOCHONDRIAL"/>
    <property type="match status" value="1"/>
</dbReference>
<dbReference type="RefSeq" id="WP_062957376.1">
    <property type="nucleotide sequence ID" value="NZ_JPWB01000002.1"/>
</dbReference>
<dbReference type="PANTHER" id="PTHR43591">
    <property type="entry name" value="METHYLTRANSFERASE"/>
    <property type="match status" value="1"/>
</dbReference>
<dbReference type="InterPro" id="IPR029063">
    <property type="entry name" value="SAM-dependent_MTases_sf"/>
</dbReference>
<dbReference type="CDD" id="cd02440">
    <property type="entry name" value="AdoMet_MTases"/>
    <property type="match status" value="1"/>
</dbReference>
<feature type="domain" description="Methyltransferase type 11" evidence="1">
    <location>
        <begin position="58"/>
        <end position="153"/>
    </location>
</feature>
<evidence type="ECO:0000259" key="1">
    <source>
        <dbReference type="Pfam" id="PF08241"/>
    </source>
</evidence>
<protein>
    <submittedName>
        <fullName evidence="2">Methyltransferase</fullName>
    </submittedName>
</protein>
<comment type="caution">
    <text evidence="2">The sequence shown here is derived from an EMBL/GenBank/DDBJ whole genome shotgun (WGS) entry which is preliminary data.</text>
</comment>
<dbReference type="GO" id="GO:0008757">
    <property type="term" value="F:S-adenosylmethionine-dependent methyltransferase activity"/>
    <property type="evidence" value="ECO:0007669"/>
    <property type="project" value="InterPro"/>
</dbReference>
<evidence type="ECO:0000313" key="3">
    <source>
        <dbReference type="Proteomes" id="UP000253061"/>
    </source>
</evidence>
<accession>A0A367VFU9</accession>
<dbReference type="AlphaFoldDB" id="A0A367VFU9"/>
<proteinExistence type="predicted"/>
<organism evidence="2 3">
    <name type="scientific">Thalassospira profundimaris</name>
    <dbReference type="NCBI Taxonomy" id="502049"/>
    <lineage>
        <taxon>Bacteria</taxon>
        <taxon>Pseudomonadati</taxon>
        <taxon>Pseudomonadota</taxon>
        <taxon>Alphaproteobacteria</taxon>
        <taxon>Rhodospirillales</taxon>
        <taxon>Thalassospiraceae</taxon>
        <taxon>Thalassospira</taxon>
    </lineage>
</organism>
<dbReference type="Pfam" id="PF08241">
    <property type="entry name" value="Methyltransf_11"/>
    <property type="match status" value="1"/>
</dbReference>
<keyword evidence="2" id="KW-0808">Transferase</keyword>
<reference evidence="2 3" key="1">
    <citation type="submission" date="2014-07" db="EMBL/GenBank/DDBJ databases">
        <title>Draft genome sequence of Thalassospira profundimaris R8-17.</title>
        <authorList>
            <person name="Lai Q."/>
            <person name="Shao Z."/>
        </authorList>
    </citation>
    <scope>NUCLEOTIDE SEQUENCE [LARGE SCALE GENOMIC DNA]</scope>
    <source>
        <strain evidence="2 3">R8-17</strain>
    </source>
</reference>
<dbReference type="EMBL" id="JPWB01000002">
    <property type="protein sequence ID" value="RCK24067.1"/>
    <property type="molecule type" value="Genomic_DNA"/>
</dbReference>
<keyword evidence="2" id="KW-0489">Methyltransferase</keyword>
<name>A0A367VFU9_9PROT</name>
<sequence>MNQASNFNLREEIKEYWSMRAATFDEQPGHEIFSESERSAWHALFERHFGKGNGRKALDLASGTGVISHLMHDLGFEVTGMDWSEAMLEKARAKSGQRGSNITFLLGDAENTLEADNSYDVIVTRHLVWTLVDPAAAFAEWFRVLKPGGKLLVVDGDFVSPTWATKFNKAMAGFLETLGLRKPVVPVAHMQTHHDILARVHFSNGARADDVRAMLAQTGFDQIAVDVDLKQIHSAQKKHISFAKGLERGAQHRYAICAQKPASN</sequence>
<dbReference type="GO" id="GO:0032259">
    <property type="term" value="P:methylation"/>
    <property type="evidence" value="ECO:0007669"/>
    <property type="project" value="UniProtKB-KW"/>
</dbReference>
<dbReference type="Proteomes" id="UP000253061">
    <property type="component" value="Unassembled WGS sequence"/>
</dbReference>
<evidence type="ECO:0000313" key="2">
    <source>
        <dbReference type="EMBL" id="RCK24067.1"/>
    </source>
</evidence>